<comment type="caution">
    <text evidence="4">The sequence shown here is derived from an EMBL/GenBank/DDBJ whole genome shotgun (WGS) entry which is preliminary data.</text>
</comment>
<dbReference type="Gene3D" id="2.60.40.790">
    <property type="match status" value="1"/>
</dbReference>
<sequence>MFLVPTSRQAHDLSRSLERLFDDSFGNAFGSDARDVAQALRSPALDVTETDHAYTVKLDMPGVPKEAVKITVEGRRIGIEAEQAQTEEKKDGERVLYRERSVARFSRTFSLPQEINEAESSARMEHGVLILTLAKRVAKGGARLTVN</sequence>
<dbReference type="PANTHER" id="PTHR11527">
    <property type="entry name" value="HEAT-SHOCK PROTEIN 20 FAMILY MEMBER"/>
    <property type="match status" value="1"/>
</dbReference>
<evidence type="ECO:0000313" key="5">
    <source>
        <dbReference type="Proteomes" id="UP001238603"/>
    </source>
</evidence>
<dbReference type="InterPro" id="IPR031107">
    <property type="entry name" value="Small_HSP"/>
</dbReference>
<organism evidence="4 5">
    <name type="scientific">Roseateles subflavus</name>
    <dbReference type="NCBI Taxonomy" id="3053353"/>
    <lineage>
        <taxon>Bacteria</taxon>
        <taxon>Pseudomonadati</taxon>
        <taxon>Pseudomonadota</taxon>
        <taxon>Betaproteobacteria</taxon>
        <taxon>Burkholderiales</taxon>
        <taxon>Sphaerotilaceae</taxon>
        <taxon>Roseateles</taxon>
    </lineage>
</organism>
<evidence type="ECO:0000259" key="3">
    <source>
        <dbReference type="PROSITE" id="PS01031"/>
    </source>
</evidence>
<reference evidence="4 5" key="1">
    <citation type="submission" date="2023-06" db="EMBL/GenBank/DDBJ databases">
        <title>Pelomonas sp. APW6 16S ribosomal RNA gene genome sequencing and assembly.</title>
        <authorList>
            <person name="Woo H."/>
        </authorList>
    </citation>
    <scope>NUCLEOTIDE SEQUENCE [LARGE SCALE GENOMIC DNA]</scope>
    <source>
        <strain evidence="4 5">APW6</strain>
    </source>
</reference>
<dbReference type="EMBL" id="JASVDS010000004">
    <property type="protein sequence ID" value="MDL5033455.1"/>
    <property type="molecule type" value="Genomic_DNA"/>
</dbReference>
<dbReference type="CDD" id="cd06464">
    <property type="entry name" value="ACD_sHsps-like"/>
    <property type="match status" value="1"/>
</dbReference>
<dbReference type="Pfam" id="PF00011">
    <property type="entry name" value="HSP20"/>
    <property type="match status" value="1"/>
</dbReference>
<evidence type="ECO:0000313" key="4">
    <source>
        <dbReference type="EMBL" id="MDL5033455.1"/>
    </source>
</evidence>
<dbReference type="PROSITE" id="PS01031">
    <property type="entry name" value="SHSP"/>
    <property type="match status" value="1"/>
</dbReference>
<evidence type="ECO:0000256" key="2">
    <source>
        <dbReference type="RuleBase" id="RU003616"/>
    </source>
</evidence>
<keyword evidence="5" id="KW-1185">Reference proteome</keyword>
<dbReference type="InterPro" id="IPR002068">
    <property type="entry name" value="A-crystallin/Hsp20_dom"/>
</dbReference>
<dbReference type="InterPro" id="IPR016059">
    <property type="entry name" value="DNA_ligase_ATP-dep_CS"/>
</dbReference>
<proteinExistence type="inferred from homology"/>
<name>A0ABT7LKQ7_9BURK</name>
<evidence type="ECO:0000256" key="1">
    <source>
        <dbReference type="PROSITE-ProRule" id="PRU00285"/>
    </source>
</evidence>
<gene>
    <name evidence="4" type="ORF">QRD43_16190</name>
</gene>
<comment type="similarity">
    <text evidence="1 2">Belongs to the small heat shock protein (HSP20) family.</text>
</comment>
<feature type="domain" description="SHSP" evidence="3">
    <location>
        <begin position="35"/>
        <end position="147"/>
    </location>
</feature>
<dbReference type="PROSITE" id="PS00697">
    <property type="entry name" value="DNA_LIGASE_A1"/>
    <property type="match status" value="1"/>
</dbReference>
<dbReference type="Proteomes" id="UP001238603">
    <property type="component" value="Unassembled WGS sequence"/>
</dbReference>
<dbReference type="SUPFAM" id="SSF49764">
    <property type="entry name" value="HSP20-like chaperones"/>
    <property type="match status" value="1"/>
</dbReference>
<dbReference type="RefSeq" id="WP_285983530.1">
    <property type="nucleotide sequence ID" value="NZ_JASVDS010000004.1"/>
</dbReference>
<dbReference type="InterPro" id="IPR008978">
    <property type="entry name" value="HSP20-like_chaperone"/>
</dbReference>
<accession>A0ABT7LKQ7</accession>
<protein>
    <submittedName>
        <fullName evidence="4">Hsp20/alpha crystallin family protein</fullName>
    </submittedName>
</protein>